<dbReference type="InterPro" id="IPR039910">
    <property type="entry name" value="D15-like"/>
</dbReference>
<evidence type="ECO:0000313" key="7">
    <source>
        <dbReference type="Proteomes" id="UP001215827"/>
    </source>
</evidence>
<evidence type="ECO:0000256" key="1">
    <source>
        <dbReference type="ARBA" id="ARBA00004370"/>
    </source>
</evidence>
<dbReference type="Pfam" id="PF01103">
    <property type="entry name" value="Omp85"/>
    <property type="match status" value="1"/>
</dbReference>
<evidence type="ECO:0000256" key="3">
    <source>
        <dbReference type="ARBA" id="ARBA00023136"/>
    </source>
</evidence>
<accession>A0ABY8FSM8</accession>
<keyword evidence="2" id="KW-0812">Transmembrane</keyword>
<dbReference type="PANTHER" id="PTHR12815">
    <property type="entry name" value="SORTING AND ASSEMBLY MACHINERY SAMM50 PROTEIN FAMILY MEMBER"/>
    <property type="match status" value="1"/>
</dbReference>
<feature type="domain" description="Bacterial surface antigen (D15)" evidence="5">
    <location>
        <begin position="412"/>
        <end position="708"/>
    </location>
</feature>
<dbReference type="Gene3D" id="2.40.160.50">
    <property type="entry name" value="membrane protein fhac: a member of the omp85/tpsb transporter family"/>
    <property type="match status" value="1"/>
</dbReference>
<proteinExistence type="predicted"/>
<feature type="region of interest" description="Disordered" evidence="4">
    <location>
        <begin position="70"/>
        <end position="89"/>
    </location>
</feature>
<sequence>MLACGPPIIASAQDRSAPARLEDLIPDSAVDDPENWAIENGDASAPEAEPVLEPDSPMAEMPGLTVEWPEDLDLPEPEPIADAESESQDQAFAELEEIGEEGRADREARTNQDIVRIDDRLIIGFPDDADGFPERTDFIARFKALSTIEELDGDEASVAQIARRAEADEELLERLMRIYGYYNAQVLRTIGAREPGATDVETEPRVRFDILPGKRYVFGAIDLGSLDAAPDYEDLRAAFDIVSSQPLNSDRIVNERRDLDVALGETGYPFAAIEDPILLVDHDREEGDLTMLVEPGGKYDFGEVTSSLPKFLPGKHLETIARFERGEVYQRSLEMDLRRAILATGLVSSVAITQRPVTEPEGDEPGELALDVELQKAKLRTIAGAIGYGTEDGFKVEASWEHRNFFPPEGALKFRAIAGTREQLASVGFKRNNFRRRDQVLTVDAYASNIETDAVEARSVALRTGFERLSNLLFQKPFSWAVGAEVLWTDERNRVVGGVPRPRREYLIGGVFGRATIDTSDSLLDPSEGYRLTAFVAPEVSQAFGTQTFYLRNQLDATYYQPVGEGIVVAGRGRYASVLGAETFEIAPSRRLYSGGGGSVRGYGYQAVGPRNDFGEPTGGRSLVEASLEARVDTGFFDGALQVVPFVDMGTVALGSTPDFRFISWGVGMGVRYKTGFGPIRVDVGVPLNRNPMFDSPVAVYVSLGQAF</sequence>
<keyword evidence="3" id="KW-0472">Membrane</keyword>
<dbReference type="PANTHER" id="PTHR12815:SF42">
    <property type="entry name" value="BACTERIAL SURFACE ANTIGEN (D15) DOMAIN-CONTAINING PROTEIN"/>
    <property type="match status" value="1"/>
</dbReference>
<dbReference type="EMBL" id="CP121106">
    <property type="protein sequence ID" value="WFL78024.1"/>
    <property type="molecule type" value="Genomic_DNA"/>
</dbReference>
<gene>
    <name evidence="6" type="ORF">P7228_02855</name>
</gene>
<dbReference type="InterPro" id="IPR000184">
    <property type="entry name" value="Bac_surfAg_D15"/>
</dbReference>
<name>A0ABY8FSM8_9SPHN</name>
<dbReference type="RefSeq" id="WP_278016715.1">
    <property type="nucleotide sequence ID" value="NZ_CP121106.1"/>
</dbReference>
<evidence type="ECO:0000313" key="6">
    <source>
        <dbReference type="EMBL" id="WFL78024.1"/>
    </source>
</evidence>
<keyword evidence="2" id="KW-1134">Transmembrane beta strand</keyword>
<reference evidence="6 7" key="1">
    <citation type="submission" date="2023-03" db="EMBL/GenBank/DDBJ databases">
        <title>Altererythrobacter sp. CAU 1644 isolated from sand.</title>
        <authorList>
            <person name="Kim W."/>
        </authorList>
    </citation>
    <scope>NUCLEOTIDE SEQUENCE [LARGE SCALE GENOMIC DNA]</scope>
    <source>
        <strain evidence="6 7">CAU 1644</strain>
    </source>
</reference>
<dbReference type="Proteomes" id="UP001215827">
    <property type="component" value="Chromosome"/>
</dbReference>
<evidence type="ECO:0000256" key="2">
    <source>
        <dbReference type="ARBA" id="ARBA00022452"/>
    </source>
</evidence>
<feature type="region of interest" description="Disordered" evidence="4">
    <location>
        <begin position="27"/>
        <end position="63"/>
    </location>
</feature>
<protein>
    <submittedName>
        <fullName evidence="6">BamA/TamA family outer membrane protein</fullName>
    </submittedName>
</protein>
<keyword evidence="7" id="KW-1185">Reference proteome</keyword>
<organism evidence="6 7">
    <name type="scientific">Altererythrobacter arenosus</name>
    <dbReference type="NCBI Taxonomy" id="3032592"/>
    <lineage>
        <taxon>Bacteria</taxon>
        <taxon>Pseudomonadati</taxon>
        <taxon>Pseudomonadota</taxon>
        <taxon>Alphaproteobacteria</taxon>
        <taxon>Sphingomonadales</taxon>
        <taxon>Erythrobacteraceae</taxon>
        <taxon>Altererythrobacter</taxon>
    </lineage>
</organism>
<evidence type="ECO:0000256" key="4">
    <source>
        <dbReference type="SAM" id="MobiDB-lite"/>
    </source>
</evidence>
<evidence type="ECO:0000259" key="5">
    <source>
        <dbReference type="Pfam" id="PF01103"/>
    </source>
</evidence>
<feature type="compositionally biased region" description="Acidic residues" evidence="4">
    <location>
        <begin position="70"/>
        <end position="87"/>
    </location>
</feature>
<dbReference type="Gene3D" id="3.10.20.310">
    <property type="entry name" value="membrane protein fhac"/>
    <property type="match status" value="1"/>
</dbReference>
<comment type="subcellular location">
    <subcellularLocation>
        <location evidence="1">Membrane</location>
    </subcellularLocation>
</comment>